<evidence type="ECO:0000313" key="1">
    <source>
        <dbReference type="EMBL" id="RUS15015.1"/>
    </source>
</evidence>
<sequence length="145" mass="16312">MTPASFNGKILPADRVKSIHDAIVANDIEQLRTIARSEDGLMCDWLRRQAWYVVHAILSPIRGTNRPNADSFAVTQAHTASQPGRYPCSRKQDLRDPIQISKDVERSLYYFPQGTVNSHLLLRICTATTNLHTDCRSLTLSPSLH</sequence>
<gene>
    <name evidence="1" type="ORF">BC938DRAFT_477125</name>
</gene>
<organism evidence="1 2">
    <name type="scientific">Jimgerdemannia flammicorona</name>
    <dbReference type="NCBI Taxonomy" id="994334"/>
    <lineage>
        <taxon>Eukaryota</taxon>
        <taxon>Fungi</taxon>
        <taxon>Fungi incertae sedis</taxon>
        <taxon>Mucoromycota</taxon>
        <taxon>Mucoromycotina</taxon>
        <taxon>Endogonomycetes</taxon>
        <taxon>Endogonales</taxon>
        <taxon>Endogonaceae</taxon>
        <taxon>Jimgerdemannia</taxon>
    </lineage>
</organism>
<dbReference type="Proteomes" id="UP000274822">
    <property type="component" value="Unassembled WGS sequence"/>
</dbReference>
<reference evidence="1 2" key="1">
    <citation type="journal article" date="2018" name="New Phytol.">
        <title>Phylogenomics of Endogonaceae and evolution of mycorrhizas within Mucoromycota.</title>
        <authorList>
            <person name="Chang Y."/>
            <person name="Desiro A."/>
            <person name="Na H."/>
            <person name="Sandor L."/>
            <person name="Lipzen A."/>
            <person name="Clum A."/>
            <person name="Barry K."/>
            <person name="Grigoriev I.V."/>
            <person name="Martin F.M."/>
            <person name="Stajich J.E."/>
            <person name="Smith M.E."/>
            <person name="Bonito G."/>
            <person name="Spatafora J.W."/>
        </authorList>
    </citation>
    <scope>NUCLEOTIDE SEQUENCE [LARGE SCALE GENOMIC DNA]</scope>
    <source>
        <strain evidence="1 2">AD002</strain>
    </source>
</reference>
<evidence type="ECO:0000313" key="2">
    <source>
        <dbReference type="Proteomes" id="UP000274822"/>
    </source>
</evidence>
<name>A0A433PBW2_9FUNG</name>
<dbReference type="AlphaFoldDB" id="A0A433PBW2"/>
<keyword evidence="2" id="KW-1185">Reference proteome</keyword>
<dbReference type="EMBL" id="RBNJ01026236">
    <property type="protein sequence ID" value="RUS15015.1"/>
    <property type="molecule type" value="Genomic_DNA"/>
</dbReference>
<proteinExistence type="predicted"/>
<accession>A0A433PBW2</accession>
<dbReference type="Gene3D" id="1.10.8.1310">
    <property type="match status" value="1"/>
</dbReference>
<evidence type="ECO:0008006" key="3">
    <source>
        <dbReference type="Google" id="ProtNLM"/>
    </source>
</evidence>
<comment type="caution">
    <text evidence="1">The sequence shown here is derived from an EMBL/GenBank/DDBJ whole genome shotgun (WGS) entry which is preliminary data.</text>
</comment>
<protein>
    <recommendedName>
        <fullName evidence="3">Rab-GAP TBC domain-containing protein</fullName>
    </recommendedName>
</protein>